<dbReference type="InterPro" id="IPR010987">
    <property type="entry name" value="Glutathione-S-Trfase_C-like"/>
</dbReference>
<sequence length="246" mass="27739">MKLILYGTETSPPVRAVCLTLRALGLEYEFRQVNMQAGEHLDAEFVRKNPQHTVPMLEDVPDGSAEEGQCIWDSHAICAYLVRKYGKNDALYPKEYFQRAIVDQRLHFESGVLFHSGFKQLQRLVFKENATEIPKEKISEIHQGYELLEQFLSGNDYVAGAQLTIADFSIVSTISTLHLTYAPVDGTKYPKLSAWLARVATLSYYEEANLQGARALAEKVRAKLPKQFDKLWHKAFAEIKGGAGKA</sequence>
<feature type="domain" description="GST N-terminal" evidence="2">
    <location>
        <begin position="1"/>
        <end position="89"/>
    </location>
</feature>
<dbReference type="RefSeq" id="XP_030385380.1">
    <property type="nucleotide sequence ID" value="XM_030529520.1"/>
</dbReference>
<dbReference type="Gene3D" id="3.40.30.10">
    <property type="entry name" value="Glutaredoxin"/>
    <property type="match status" value="1"/>
</dbReference>
<dbReference type="InterPro" id="IPR040079">
    <property type="entry name" value="Glutathione_S-Trfase"/>
</dbReference>
<dbReference type="GO" id="GO:0004364">
    <property type="term" value="F:glutathione transferase activity"/>
    <property type="evidence" value="ECO:0007669"/>
    <property type="project" value="TreeGrafter"/>
</dbReference>
<evidence type="ECO:0000259" key="3">
    <source>
        <dbReference type="PROSITE" id="PS50405"/>
    </source>
</evidence>
<gene>
    <name evidence="5" type="primary">LOC115632388</name>
</gene>
<evidence type="ECO:0000313" key="4">
    <source>
        <dbReference type="Proteomes" id="UP000504634"/>
    </source>
</evidence>
<organism evidence="4 5">
    <name type="scientific">Drosophila lebanonensis</name>
    <name type="common">Fruit fly</name>
    <name type="synonym">Scaptodrosophila lebanonensis</name>
    <dbReference type="NCBI Taxonomy" id="7225"/>
    <lineage>
        <taxon>Eukaryota</taxon>
        <taxon>Metazoa</taxon>
        <taxon>Ecdysozoa</taxon>
        <taxon>Arthropoda</taxon>
        <taxon>Hexapoda</taxon>
        <taxon>Insecta</taxon>
        <taxon>Pterygota</taxon>
        <taxon>Neoptera</taxon>
        <taxon>Endopterygota</taxon>
        <taxon>Diptera</taxon>
        <taxon>Brachycera</taxon>
        <taxon>Muscomorpha</taxon>
        <taxon>Ephydroidea</taxon>
        <taxon>Drosophilidae</taxon>
        <taxon>Scaptodrosophila</taxon>
    </lineage>
</organism>
<accession>A0A6J2UBG5</accession>
<dbReference type="Gene3D" id="1.20.1050.10">
    <property type="match status" value="1"/>
</dbReference>
<protein>
    <submittedName>
        <fullName evidence="5">Glutathione S-transferase 1</fullName>
    </submittedName>
</protein>
<dbReference type="SFLD" id="SFLDG01153">
    <property type="entry name" value="Main.4:_Theta-like"/>
    <property type="match status" value="1"/>
</dbReference>
<dbReference type="InterPro" id="IPR004045">
    <property type="entry name" value="Glutathione_S-Trfase_N"/>
</dbReference>
<dbReference type="FunFam" id="1.20.1050.10:FF:000007">
    <property type="entry name" value="Glutathione S-transferase 1-1"/>
    <property type="match status" value="1"/>
</dbReference>
<dbReference type="InterPro" id="IPR004046">
    <property type="entry name" value="GST_C"/>
</dbReference>
<dbReference type="SUPFAM" id="SSF52833">
    <property type="entry name" value="Thioredoxin-like"/>
    <property type="match status" value="1"/>
</dbReference>
<dbReference type="PROSITE" id="PS50405">
    <property type="entry name" value="GST_CTER"/>
    <property type="match status" value="1"/>
</dbReference>
<dbReference type="SFLD" id="SFLDS00019">
    <property type="entry name" value="Glutathione_Transferase_(cytos"/>
    <property type="match status" value="1"/>
</dbReference>
<dbReference type="PANTHER" id="PTHR43969">
    <property type="entry name" value="GLUTATHIONE S TRANSFERASE D10, ISOFORM A-RELATED"/>
    <property type="match status" value="1"/>
</dbReference>
<dbReference type="Pfam" id="PF02798">
    <property type="entry name" value="GST_N"/>
    <property type="match status" value="1"/>
</dbReference>
<dbReference type="GO" id="GO:0006749">
    <property type="term" value="P:glutathione metabolic process"/>
    <property type="evidence" value="ECO:0007669"/>
    <property type="project" value="TreeGrafter"/>
</dbReference>
<dbReference type="CTD" id="37105"/>
<dbReference type="Pfam" id="PF14497">
    <property type="entry name" value="GST_C_3"/>
    <property type="match status" value="1"/>
</dbReference>
<dbReference type="OrthoDB" id="2309723at2759"/>
<dbReference type="GeneID" id="115632388"/>
<dbReference type="CDD" id="cd03177">
    <property type="entry name" value="GST_C_Delta_Epsilon"/>
    <property type="match status" value="1"/>
</dbReference>
<dbReference type="CDD" id="cd03045">
    <property type="entry name" value="GST_N_Delta_Epsilon"/>
    <property type="match status" value="1"/>
</dbReference>
<evidence type="ECO:0000313" key="5">
    <source>
        <dbReference type="RefSeq" id="XP_030385380.1"/>
    </source>
</evidence>
<evidence type="ECO:0000256" key="1">
    <source>
        <dbReference type="ARBA" id="ARBA00011738"/>
    </source>
</evidence>
<reference evidence="5" key="1">
    <citation type="submission" date="2025-08" db="UniProtKB">
        <authorList>
            <consortium name="RefSeq"/>
        </authorList>
    </citation>
    <scope>IDENTIFICATION</scope>
    <source>
        <strain evidence="5">11010-0011.00</strain>
        <tissue evidence="5">Whole body</tissue>
    </source>
</reference>
<proteinExistence type="predicted"/>
<dbReference type="PANTHER" id="PTHR43969:SF4">
    <property type="entry name" value="FI01423P-RELATED"/>
    <property type="match status" value="1"/>
</dbReference>
<dbReference type="FunFam" id="3.40.30.10:FF:000034">
    <property type="entry name" value="glutathione S-transferase 1"/>
    <property type="match status" value="1"/>
</dbReference>
<dbReference type="Proteomes" id="UP000504634">
    <property type="component" value="Unplaced"/>
</dbReference>
<dbReference type="SUPFAM" id="SSF47616">
    <property type="entry name" value="GST C-terminal domain-like"/>
    <property type="match status" value="1"/>
</dbReference>
<dbReference type="InterPro" id="IPR036282">
    <property type="entry name" value="Glutathione-S-Trfase_C_sf"/>
</dbReference>
<dbReference type="InterPro" id="IPR036249">
    <property type="entry name" value="Thioredoxin-like_sf"/>
</dbReference>
<dbReference type="PROSITE" id="PS50404">
    <property type="entry name" value="GST_NTER"/>
    <property type="match status" value="1"/>
</dbReference>
<feature type="domain" description="GST C-terminal" evidence="3">
    <location>
        <begin position="95"/>
        <end position="226"/>
    </location>
</feature>
<evidence type="ECO:0000259" key="2">
    <source>
        <dbReference type="PROSITE" id="PS50404"/>
    </source>
</evidence>
<dbReference type="AlphaFoldDB" id="A0A6J2UBG5"/>
<dbReference type="SFLD" id="SFLDG00358">
    <property type="entry name" value="Main_(cytGST)"/>
    <property type="match status" value="1"/>
</dbReference>
<name>A0A6J2UBG5_DROLE</name>
<comment type="subunit">
    <text evidence="1">Homodimer.</text>
</comment>
<keyword evidence="4" id="KW-1185">Reference proteome</keyword>